<comment type="caution">
    <text evidence="1">The sequence shown here is derived from an EMBL/GenBank/DDBJ whole genome shotgun (WGS) entry which is preliminary data.</text>
</comment>
<gene>
    <name evidence="1" type="ORF">CK203_108426</name>
</gene>
<organism evidence="1 2">
    <name type="scientific">Vitis vinifera</name>
    <name type="common">Grape</name>
    <dbReference type="NCBI Taxonomy" id="29760"/>
    <lineage>
        <taxon>Eukaryota</taxon>
        <taxon>Viridiplantae</taxon>
        <taxon>Streptophyta</taxon>
        <taxon>Embryophyta</taxon>
        <taxon>Tracheophyta</taxon>
        <taxon>Spermatophyta</taxon>
        <taxon>Magnoliopsida</taxon>
        <taxon>eudicotyledons</taxon>
        <taxon>Gunneridae</taxon>
        <taxon>Pentapetalae</taxon>
        <taxon>rosids</taxon>
        <taxon>Vitales</taxon>
        <taxon>Vitaceae</taxon>
        <taxon>Viteae</taxon>
        <taxon>Vitis</taxon>
    </lineage>
</organism>
<dbReference type="Proteomes" id="UP000288805">
    <property type="component" value="Unassembled WGS sequence"/>
</dbReference>
<dbReference type="EMBL" id="QGNW01002092">
    <property type="protein sequence ID" value="RVW25406.1"/>
    <property type="molecule type" value="Genomic_DNA"/>
</dbReference>
<accession>A0A438CQC7</accession>
<name>A0A438CQC7_VITVI</name>
<reference evidence="1 2" key="1">
    <citation type="journal article" date="2018" name="PLoS Genet.">
        <title>Population sequencing reveals clonal diversity and ancestral inbreeding in the grapevine cultivar Chardonnay.</title>
        <authorList>
            <person name="Roach M.J."/>
            <person name="Johnson D.L."/>
            <person name="Bohlmann J."/>
            <person name="van Vuuren H.J."/>
            <person name="Jones S.J."/>
            <person name="Pretorius I.S."/>
            <person name="Schmidt S.A."/>
            <person name="Borneman A.R."/>
        </authorList>
    </citation>
    <scope>NUCLEOTIDE SEQUENCE [LARGE SCALE GENOMIC DNA]</scope>
    <source>
        <strain evidence="2">cv. Chardonnay</strain>
        <tissue evidence="1">Leaf</tissue>
    </source>
</reference>
<protein>
    <submittedName>
        <fullName evidence="1">Uncharacterized protein</fullName>
    </submittedName>
</protein>
<proteinExistence type="predicted"/>
<evidence type="ECO:0000313" key="2">
    <source>
        <dbReference type="Proteomes" id="UP000288805"/>
    </source>
</evidence>
<sequence>MRSLNDRCTNNLSTQRSTLNEIIPPDRKAPRAGNPNLLLPLPQNHLPLLLFIVKFATKMATWLNGVGCSLISRKRNLPTLLRLSQLAQFQTPMTPNSIWILV</sequence>
<evidence type="ECO:0000313" key="1">
    <source>
        <dbReference type="EMBL" id="RVW25406.1"/>
    </source>
</evidence>
<dbReference type="AlphaFoldDB" id="A0A438CQC7"/>